<gene>
    <name evidence="5" type="ORF">A1O3_07620</name>
</gene>
<feature type="compositionally biased region" description="Polar residues" evidence="4">
    <location>
        <begin position="36"/>
        <end position="57"/>
    </location>
</feature>
<dbReference type="OrthoDB" id="5392779at2759"/>
<keyword evidence="1" id="KW-0805">Transcription regulation</keyword>
<dbReference type="STRING" id="1182542.W9XVI0"/>
<dbReference type="Proteomes" id="UP000019478">
    <property type="component" value="Unassembled WGS sequence"/>
</dbReference>
<dbReference type="HOGENOM" id="CLU_013289_0_0_1"/>
<evidence type="ECO:0000313" key="5">
    <source>
        <dbReference type="EMBL" id="EXJ81330.1"/>
    </source>
</evidence>
<dbReference type="CDD" id="cd12148">
    <property type="entry name" value="fungal_TF_MHR"/>
    <property type="match status" value="1"/>
</dbReference>
<feature type="compositionally biased region" description="Basic and acidic residues" evidence="4">
    <location>
        <begin position="58"/>
        <end position="68"/>
    </location>
</feature>
<evidence type="ECO:0000313" key="6">
    <source>
        <dbReference type="Proteomes" id="UP000019478"/>
    </source>
</evidence>
<keyword evidence="3" id="KW-0539">Nucleus</keyword>
<protein>
    <recommendedName>
        <fullName evidence="7">Transcription factor domain-containing protein</fullName>
    </recommendedName>
</protein>
<keyword evidence="6" id="KW-1185">Reference proteome</keyword>
<dbReference type="PANTHER" id="PTHR47840">
    <property type="entry name" value="ZN(II)2CYS6 TRANSCRIPTION FACTOR (EUROFUNG)-RELATED"/>
    <property type="match status" value="1"/>
</dbReference>
<comment type="caution">
    <text evidence="5">The sequence shown here is derived from an EMBL/GenBank/DDBJ whole genome shotgun (WGS) entry which is preliminary data.</text>
</comment>
<dbReference type="GeneID" id="19171718"/>
<feature type="compositionally biased region" description="Basic and acidic residues" evidence="4">
    <location>
        <begin position="97"/>
        <end position="113"/>
    </location>
</feature>
<dbReference type="eggNOG" id="ENOG502SJ8Q">
    <property type="taxonomic scope" value="Eukaryota"/>
</dbReference>
<feature type="region of interest" description="Disordered" evidence="4">
    <location>
        <begin position="776"/>
        <end position="795"/>
    </location>
</feature>
<dbReference type="PANTHER" id="PTHR47840:SF1">
    <property type="entry name" value="ZN(II)2CYS6 TRANSCRIPTION FACTOR (EUROFUNG)"/>
    <property type="match status" value="1"/>
</dbReference>
<name>W9XVI0_9EURO</name>
<feature type="compositionally biased region" description="Polar residues" evidence="4">
    <location>
        <begin position="158"/>
        <end position="178"/>
    </location>
</feature>
<feature type="region of interest" description="Disordered" evidence="4">
    <location>
        <begin position="440"/>
        <end position="459"/>
    </location>
</feature>
<evidence type="ECO:0008006" key="7">
    <source>
        <dbReference type="Google" id="ProtNLM"/>
    </source>
</evidence>
<keyword evidence="2" id="KW-0804">Transcription</keyword>
<feature type="compositionally biased region" description="Basic and acidic residues" evidence="4">
    <location>
        <begin position="148"/>
        <end position="157"/>
    </location>
</feature>
<sequence>MPASSYLQVIGRRRKIKCNYPSSSPPSADPRSPTSNATNPGEPTGELTSSGSTNTDTRCIECLKHNRTCEGQGEVESTPGGSDLNGVSRPKKRIYKRRSEVADVNPHNDNRDRRRVRIRVDRIVSVVERLARERQSQSQSHSATIDSRPPRQDETPGSRDSQSFPSADTPNETHTSGPACSRECSQENPVSKLQRSGRNGSALPAIDLVEEKELSPLLSQLFNNEVLTQTPSTSSILTQKIQALNFSDQDTSSDVDKLRSTISSEPNLVKILEISAYWWVAWRDQAFALHEAFFEPASPTRLSKPGWPGSSDTSRSSGLTSRTWSRPVSLQEFVQMKLSQASTVPYATGLLCIAMSLQQLRPGVDDFDLHLSTSPANLAGLIIMAIDTIVLSPASDPTCKRDPSILLLLMMRAKMYAETHQLRKSWLTIRTAVETAKETGFTDVRHPSGADPDTPRPSEEEINLFYSQRFVGSILELDHLLSMVLGLPHVEDKRFSDRLALAVLRGQVSASGQDPGAPAPIDIKMRALRRVAAVASGQVNDCNARSEPIEARLQTTMRIQSALDEAAAAMPPGWWDVNSHLQYSDPFVAYEHIHAQMWFWQVQSFLHMPIMLTPPPVAILDIEGDSDPTVPYLDPYEPNRYLCLQGCRNMLRVFSLLRSEPSMAVFICPCEDFQGVFSACILVVGILLRRTYWPQSLPSTTATADPEDDLVLLKEIDDLFRYRAQQQGGSISEQGAKVLEALGSFLDEKSGVPTSRTRTINLPYFGAIHLHMNPPQWLHQSTDAPDDQELGSTRPPMPLLASTEDSIDGATTTSLRTFSQMSAPEWDVVDDATFQFSTGDTDLNWDQFLFGDELGQDWNVGLPDLSFEEAWWQQGSI</sequence>
<evidence type="ECO:0000256" key="4">
    <source>
        <dbReference type="SAM" id="MobiDB-lite"/>
    </source>
</evidence>
<feature type="region of interest" description="Disordered" evidence="4">
    <location>
        <begin position="14"/>
        <end position="113"/>
    </location>
</feature>
<dbReference type="AlphaFoldDB" id="W9XVI0"/>
<evidence type="ECO:0000256" key="1">
    <source>
        <dbReference type="ARBA" id="ARBA00023015"/>
    </source>
</evidence>
<evidence type="ECO:0000256" key="3">
    <source>
        <dbReference type="ARBA" id="ARBA00023242"/>
    </source>
</evidence>
<feature type="compositionally biased region" description="Polar residues" evidence="4">
    <location>
        <begin position="136"/>
        <end position="145"/>
    </location>
</feature>
<feature type="compositionally biased region" description="Polar residues" evidence="4">
    <location>
        <begin position="186"/>
        <end position="199"/>
    </location>
</feature>
<feature type="compositionally biased region" description="Low complexity" evidence="4">
    <location>
        <begin position="310"/>
        <end position="321"/>
    </location>
</feature>
<evidence type="ECO:0000256" key="2">
    <source>
        <dbReference type="ARBA" id="ARBA00023163"/>
    </source>
</evidence>
<accession>W9XVI0</accession>
<feature type="region of interest" description="Disordered" evidence="4">
    <location>
        <begin position="300"/>
        <end position="321"/>
    </location>
</feature>
<dbReference type="EMBL" id="AMGY01000006">
    <property type="protein sequence ID" value="EXJ81330.1"/>
    <property type="molecule type" value="Genomic_DNA"/>
</dbReference>
<feature type="region of interest" description="Disordered" evidence="4">
    <location>
        <begin position="131"/>
        <end position="199"/>
    </location>
</feature>
<reference evidence="5 6" key="1">
    <citation type="submission" date="2013-03" db="EMBL/GenBank/DDBJ databases">
        <title>The Genome Sequence of Capronia epimyces CBS 606.96.</title>
        <authorList>
            <consortium name="The Broad Institute Genomics Platform"/>
            <person name="Cuomo C."/>
            <person name="de Hoog S."/>
            <person name="Gorbushina A."/>
            <person name="Walker B."/>
            <person name="Young S.K."/>
            <person name="Zeng Q."/>
            <person name="Gargeya S."/>
            <person name="Fitzgerald M."/>
            <person name="Haas B."/>
            <person name="Abouelleil A."/>
            <person name="Allen A.W."/>
            <person name="Alvarado L."/>
            <person name="Arachchi H.M."/>
            <person name="Berlin A.M."/>
            <person name="Chapman S.B."/>
            <person name="Gainer-Dewar J."/>
            <person name="Goldberg J."/>
            <person name="Griggs A."/>
            <person name="Gujja S."/>
            <person name="Hansen M."/>
            <person name="Howarth C."/>
            <person name="Imamovic A."/>
            <person name="Ireland A."/>
            <person name="Larimer J."/>
            <person name="McCowan C."/>
            <person name="Murphy C."/>
            <person name="Pearson M."/>
            <person name="Poon T.W."/>
            <person name="Priest M."/>
            <person name="Roberts A."/>
            <person name="Saif S."/>
            <person name="Shea T."/>
            <person name="Sisk P."/>
            <person name="Sykes S."/>
            <person name="Wortman J."/>
            <person name="Nusbaum C."/>
            <person name="Birren B."/>
        </authorList>
    </citation>
    <scope>NUCLEOTIDE SEQUENCE [LARGE SCALE GENOMIC DNA]</scope>
    <source>
        <strain evidence="5 6">CBS 606.96</strain>
    </source>
</reference>
<organism evidence="5 6">
    <name type="scientific">Capronia epimyces CBS 606.96</name>
    <dbReference type="NCBI Taxonomy" id="1182542"/>
    <lineage>
        <taxon>Eukaryota</taxon>
        <taxon>Fungi</taxon>
        <taxon>Dikarya</taxon>
        <taxon>Ascomycota</taxon>
        <taxon>Pezizomycotina</taxon>
        <taxon>Eurotiomycetes</taxon>
        <taxon>Chaetothyriomycetidae</taxon>
        <taxon>Chaetothyriales</taxon>
        <taxon>Herpotrichiellaceae</taxon>
        <taxon>Capronia</taxon>
    </lineage>
</organism>
<feature type="compositionally biased region" description="Basic and acidic residues" evidence="4">
    <location>
        <begin position="443"/>
        <end position="459"/>
    </location>
</feature>
<proteinExistence type="predicted"/>
<dbReference type="RefSeq" id="XP_007735918.1">
    <property type="nucleotide sequence ID" value="XM_007737728.1"/>
</dbReference>